<proteinExistence type="predicted"/>
<evidence type="ECO:0000313" key="1">
    <source>
        <dbReference type="EMBL" id="KAF1026830.1"/>
    </source>
</evidence>
<name>A0A833PE23_ACIBZ</name>
<dbReference type="Proteomes" id="UP000490535">
    <property type="component" value="Unassembled WGS sequence"/>
</dbReference>
<organism evidence="1 2">
    <name type="scientific">Acinetobacter bereziniae</name>
    <name type="common">Acinetobacter genomosp. 10</name>
    <dbReference type="NCBI Taxonomy" id="106648"/>
    <lineage>
        <taxon>Bacteria</taxon>
        <taxon>Pseudomonadati</taxon>
        <taxon>Pseudomonadota</taxon>
        <taxon>Gammaproteobacteria</taxon>
        <taxon>Moraxellales</taxon>
        <taxon>Moraxellaceae</taxon>
        <taxon>Acinetobacter</taxon>
    </lineage>
</organism>
<evidence type="ECO:0008006" key="3">
    <source>
        <dbReference type="Google" id="ProtNLM"/>
    </source>
</evidence>
<dbReference type="EMBL" id="WNDP01000017">
    <property type="protein sequence ID" value="KAF1026830.1"/>
    <property type="molecule type" value="Genomic_DNA"/>
</dbReference>
<comment type="caution">
    <text evidence="1">The sequence shown here is derived from an EMBL/GenBank/DDBJ whole genome shotgun (WGS) entry which is preliminary data.</text>
</comment>
<protein>
    <recommendedName>
        <fullName evidence="3">DUF1911 domain-containing protein</fullName>
    </recommendedName>
</protein>
<evidence type="ECO:0000313" key="2">
    <source>
        <dbReference type="Proteomes" id="UP000490535"/>
    </source>
</evidence>
<sequence length="281" mass="32878">MKALNELKRHIKAYKTYPTQDLKESLRLDKLRAKKALDEDSIFVAELIRIMGSTYAQCAFNVIENDCLSFDALKDLNLAFMYIEACNESALINFKKNSLDRMEIHSFKKYYSEVSALLFWAILTENLNLAKKLAKSVLYCLEQRVIQDFPNSYDYFSLWAYSKWSKELSLIDLDIKGEFKFLIDHWNESGPNLDQTLMKICDLHCEELIDNDERKFPPKLVSAPFTIIPLEIHVINKLRLLDGLDEIEVNHPLMHTNAAKIKSFEVIEDEFLEEFQLKILY</sequence>
<dbReference type="AlphaFoldDB" id="A0A833PE23"/>
<gene>
    <name evidence="1" type="ORF">GAK29_01025</name>
</gene>
<accession>A0A833PE23</accession>
<reference evidence="2" key="1">
    <citation type="journal article" date="2020" name="MBio">
        <title>Horizontal gene transfer to a defensive symbiont with a reduced genome amongst a multipartite beetle microbiome.</title>
        <authorList>
            <person name="Waterworth S.C."/>
            <person name="Florez L.V."/>
            <person name="Rees E.R."/>
            <person name="Hertweck C."/>
            <person name="Kaltenpoth M."/>
            <person name="Kwan J.C."/>
        </authorList>
    </citation>
    <scope>NUCLEOTIDE SEQUENCE [LARGE SCALE GENOMIC DNA]</scope>
</reference>